<dbReference type="Gene3D" id="3.40.50.1240">
    <property type="entry name" value="Phosphoglycerate mutase-like"/>
    <property type="match status" value="1"/>
</dbReference>
<dbReference type="PANTHER" id="PTHR48100:SF5">
    <property type="entry name" value="HISTIDINE PHOSPHATASE FAMILY PROTEIN"/>
    <property type="match status" value="1"/>
</dbReference>
<dbReference type="SMART" id="SM00855">
    <property type="entry name" value="PGAM"/>
    <property type="match status" value="1"/>
</dbReference>
<dbReference type="SUPFAM" id="SSF53254">
    <property type="entry name" value="Phosphoglycerate mutase-like"/>
    <property type="match status" value="1"/>
</dbReference>
<dbReference type="OrthoDB" id="9782128at2"/>
<reference evidence="2 3" key="1">
    <citation type="submission" date="2018-09" db="EMBL/GenBank/DDBJ databases">
        <title>Genome sequencing of strain 1JSPR-7.</title>
        <authorList>
            <person name="Heo J."/>
            <person name="Kim S.-J."/>
            <person name="Kwon S.-W."/>
        </authorList>
    </citation>
    <scope>NUCLEOTIDE SEQUENCE [LARGE SCALE GENOMIC DNA]</scope>
    <source>
        <strain evidence="2 3">1JSPR-7</strain>
    </source>
</reference>
<dbReference type="InterPro" id="IPR050275">
    <property type="entry name" value="PGM_Phosphatase"/>
</dbReference>
<dbReference type="CDD" id="cd07067">
    <property type="entry name" value="HP_PGM_like"/>
    <property type="match status" value="1"/>
</dbReference>
<dbReference type="EMBL" id="CP032627">
    <property type="protein sequence ID" value="AYG00639.1"/>
    <property type="molecule type" value="Genomic_DNA"/>
</dbReference>
<feature type="binding site" evidence="1">
    <location>
        <begin position="9"/>
        <end position="16"/>
    </location>
    <ligand>
        <name>substrate</name>
    </ligand>
</feature>
<dbReference type="RefSeq" id="WP_120772027.1">
    <property type="nucleotide sequence ID" value="NZ_CP032627.1"/>
</dbReference>
<dbReference type="InterPro" id="IPR001345">
    <property type="entry name" value="PG/BPGM_mutase_AS"/>
</dbReference>
<dbReference type="GO" id="GO:0016791">
    <property type="term" value="F:phosphatase activity"/>
    <property type="evidence" value="ECO:0007669"/>
    <property type="project" value="TreeGrafter"/>
</dbReference>
<evidence type="ECO:0000313" key="3">
    <source>
        <dbReference type="Proteomes" id="UP000269374"/>
    </source>
</evidence>
<dbReference type="KEGG" id="lact:D7I46_05750"/>
<name>A0A387BGX5_9LACT</name>
<accession>A0A387BGX5</accession>
<dbReference type="Proteomes" id="UP000269374">
    <property type="component" value="Chromosome"/>
</dbReference>
<dbReference type="Pfam" id="PF00300">
    <property type="entry name" value="His_Phos_1"/>
    <property type="match status" value="1"/>
</dbReference>
<dbReference type="PROSITE" id="PS00175">
    <property type="entry name" value="PG_MUTASE"/>
    <property type="match status" value="1"/>
</dbReference>
<dbReference type="InterPro" id="IPR029033">
    <property type="entry name" value="His_PPase_superfam"/>
</dbReference>
<keyword evidence="3" id="KW-1185">Reference proteome</keyword>
<dbReference type="PANTHER" id="PTHR48100">
    <property type="entry name" value="BROAD-SPECIFICITY PHOSPHATASE YOR283W-RELATED"/>
    <property type="match status" value="1"/>
</dbReference>
<gene>
    <name evidence="2" type="ORF">D7I46_05750</name>
</gene>
<evidence type="ECO:0000313" key="2">
    <source>
        <dbReference type="EMBL" id="AYG00639.1"/>
    </source>
</evidence>
<proteinExistence type="predicted"/>
<dbReference type="GO" id="GO:0005737">
    <property type="term" value="C:cytoplasm"/>
    <property type="evidence" value="ECO:0007669"/>
    <property type="project" value="TreeGrafter"/>
</dbReference>
<sequence length="190" mass="21965">MKKHIYIMRHGETLFNAQRRTQGWCDSPLSERGKADSIVARKFMKNFPVEFDAFYSSTSERASDTLEIVFPKKSYQRLKALKEMNFGAFEGQPTYLEVWDKTTFYEAFGGETRAALVDRVEKAFLEILSPPKNQNVFCVGHGAASWFFLEDKVKRTTAMSTEGFQNLDLMHLTFDPKTSEFEFCEIVHIL</sequence>
<protein>
    <submittedName>
        <fullName evidence="2">Histidine phosphatase family protein</fullName>
    </submittedName>
</protein>
<feature type="binding site" evidence="1">
    <location>
        <position position="61"/>
    </location>
    <ligand>
        <name>substrate</name>
    </ligand>
</feature>
<dbReference type="AlphaFoldDB" id="A0A387BGX5"/>
<organism evidence="2 3">
    <name type="scientific">Lactococcus allomyrinae</name>
    <dbReference type="NCBI Taxonomy" id="2419773"/>
    <lineage>
        <taxon>Bacteria</taxon>
        <taxon>Bacillati</taxon>
        <taxon>Bacillota</taxon>
        <taxon>Bacilli</taxon>
        <taxon>Lactobacillales</taxon>
        <taxon>Streptococcaceae</taxon>
        <taxon>Lactococcus</taxon>
    </lineage>
</organism>
<evidence type="ECO:0000256" key="1">
    <source>
        <dbReference type="PIRSR" id="PIRSR613078-2"/>
    </source>
</evidence>
<dbReference type="InterPro" id="IPR013078">
    <property type="entry name" value="His_Pase_superF_clade-1"/>
</dbReference>